<reference evidence="1 2" key="1">
    <citation type="submission" date="2019-03" db="EMBL/GenBank/DDBJ databases">
        <title>Genomic Encyclopedia of Type Strains, Phase IV (KMG-IV): sequencing the most valuable type-strain genomes for metagenomic binning, comparative biology and taxonomic classification.</title>
        <authorList>
            <person name="Goeker M."/>
        </authorList>
    </citation>
    <scope>NUCLEOTIDE SEQUENCE [LARGE SCALE GENOMIC DNA]</scope>
    <source>
        <strain evidence="1 2">DSM 11170</strain>
    </source>
</reference>
<comment type="caution">
    <text evidence="1">The sequence shown here is derived from an EMBL/GenBank/DDBJ whole genome shotgun (WGS) entry which is preliminary data.</text>
</comment>
<dbReference type="EMBL" id="SLXT01000021">
    <property type="protein sequence ID" value="TCP62515.1"/>
    <property type="molecule type" value="Genomic_DNA"/>
</dbReference>
<dbReference type="RefSeq" id="WP_131919820.1">
    <property type="nucleotide sequence ID" value="NZ_JAOQNU010000020.1"/>
</dbReference>
<dbReference type="AlphaFoldDB" id="A0A4R2RTQ0"/>
<evidence type="ECO:0000313" key="1">
    <source>
        <dbReference type="EMBL" id="TCP62515.1"/>
    </source>
</evidence>
<accession>A0A4R2RTQ0</accession>
<keyword evidence="2" id="KW-1185">Reference proteome</keyword>
<sequence length="205" mass="22374">MFGATETLISFLQRQLGVRTDSSSGTGSVHSKLGDLKDTVNTNFSTVNTALARTPWMAGKKVYIQYGRYQNTVSANITVDMFELTGPILILGGYVDLGTTSQYAYYTLVADGANIFNVSGSTANGSNGIVEYYNTTNNDVTSTSHGSNAYFLPNPYHSSVTFSTKAQFTIPPMFYCDTNFKLSVRSGSSNSTPNPKWAVYYIRMV</sequence>
<dbReference type="Proteomes" id="UP000294813">
    <property type="component" value="Unassembled WGS sequence"/>
</dbReference>
<evidence type="ECO:0000313" key="2">
    <source>
        <dbReference type="Proteomes" id="UP000294813"/>
    </source>
</evidence>
<dbReference type="OrthoDB" id="2083194at2"/>
<proteinExistence type="predicted"/>
<protein>
    <submittedName>
        <fullName evidence="1">Uncharacterized protein</fullName>
    </submittedName>
</protein>
<organism evidence="1 2">
    <name type="scientific">Heliophilum fasciatum</name>
    <dbReference type="NCBI Taxonomy" id="35700"/>
    <lineage>
        <taxon>Bacteria</taxon>
        <taxon>Bacillati</taxon>
        <taxon>Bacillota</taxon>
        <taxon>Clostridia</taxon>
        <taxon>Eubacteriales</taxon>
        <taxon>Heliobacteriaceae</taxon>
        <taxon>Heliophilum</taxon>
    </lineage>
</organism>
<gene>
    <name evidence="1" type="ORF">EDD73_12113</name>
</gene>
<name>A0A4R2RTQ0_9FIRM</name>